<dbReference type="AlphaFoldDB" id="A0A5C6YW70"/>
<gene>
    <name evidence="3" type="ORF">ESU54_14710</name>
</gene>
<dbReference type="RefSeq" id="WP_111845009.1">
    <property type="nucleotide sequence ID" value="NZ_UEGI01000012.1"/>
</dbReference>
<dbReference type="EMBL" id="VORT01000012">
    <property type="protein sequence ID" value="TXD71834.1"/>
    <property type="molecule type" value="Genomic_DNA"/>
</dbReference>
<dbReference type="OrthoDB" id="1427559at2"/>
<protein>
    <recommendedName>
        <fullName evidence="5">Lipoprotein</fullName>
    </recommendedName>
</protein>
<evidence type="ECO:0000313" key="3">
    <source>
        <dbReference type="EMBL" id="TXD71834.1"/>
    </source>
</evidence>
<organism evidence="3 4">
    <name type="scientific">Aequorivita antarctica</name>
    <dbReference type="NCBI Taxonomy" id="153266"/>
    <lineage>
        <taxon>Bacteria</taxon>
        <taxon>Pseudomonadati</taxon>
        <taxon>Bacteroidota</taxon>
        <taxon>Flavobacteriia</taxon>
        <taxon>Flavobacteriales</taxon>
        <taxon>Flavobacteriaceae</taxon>
        <taxon>Aequorivita</taxon>
    </lineage>
</organism>
<evidence type="ECO:0000313" key="4">
    <source>
        <dbReference type="Proteomes" id="UP000321497"/>
    </source>
</evidence>
<feature type="chain" id="PRO_5022722800" description="Lipoprotein" evidence="2">
    <location>
        <begin position="27"/>
        <end position="229"/>
    </location>
</feature>
<reference evidence="3 4" key="1">
    <citation type="submission" date="2019-08" db="EMBL/GenBank/DDBJ databases">
        <title>Genome of Aequorivita antarctica SW49 (type strain).</title>
        <authorList>
            <person name="Bowman J.P."/>
        </authorList>
    </citation>
    <scope>NUCLEOTIDE SEQUENCE [LARGE SCALE GENOMIC DNA]</scope>
    <source>
        <strain evidence="3 4">SW49</strain>
    </source>
</reference>
<keyword evidence="2" id="KW-0732">Signal</keyword>
<evidence type="ECO:0000256" key="2">
    <source>
        <dbReference type="SAM" id="SignalP"/>
    </source>
</evidence>
<accession>A0A5C6YW70</accession>
<sequence length="229" mass="25736">MTTKMTNFFLLLLLANLMLVSCQDPSAHTELPYEGPPKDHIISVERAQEMFDAYSQRRLPIIKKYEDSIASDGSKFEPTRYAEYDLKTIKQYIAYIEHEAMQANVDINTLRFYLSNYPNSDKFPNGDVVKYPRRNSFFVVPTMDYEGKNVGFSIEEMDGKYTAVPINRGASAQEGKQNKNQTDSTGQMNEAGFFMSNNTMVQGGGTTSLILNEGTVSPPPSSIDFGNNN</sequence>
<feature type="region of interest" description="Disordered" evidence="1">
    <location>
        <begin position="168"/>
        <end position="190"/>
    </location>
</feature>
<dbReference type="PROSITE" id="PS51257">
    <property type="entry name" value="PROKAR_LIPOPROTEIN"/>
    <property type="match status" value="1"/>
</dbReference>
<feature type="signal peptide" evidence="2">
    <location>
        <begin position="1"/>
        <end position="26"/>
    </location>
</feature>
<dbReference type="Proteomes" id="UP000321497">
    <property type="component" value="Unassembled WGS sequence"/>
</dbReference>
<proteinExistence type="predicted"/>
<keyword evidence="4" id="KW-1185">Reference proteome</keyword>
<name>A0A5C6YW70_9FLAO</name>
<feature type="compositionally biased region" description="Polar residues" evidence="1">
    <location>
        <begin position="174"/>
        <end position="188"/>
    </location>
</feature>
<evidence type="ECO:0008006" key="5">
    <source>
        <dbReference type="Google" id="ProtNLM"/>
    </source>
</evidence>
<evidence type="ECO:0000256" key="1">
    <source>
        <dbReference type="SAM" id="MobiDB-lite"/>
    </source>
</evidence>
<comment type="caution">
    <text evidence="3">The sequence shown here is derived from an EMBL/GenBank/DDBJ whole genome shotgun (WGS) entry which is preliminary data.</text>
</comment>